<keyword evidence="7" id="KW-0460">Magnesium</keyword>
<dbReference type="EMBL" id="BMGP01000005">
    <property type="protein sequence ID" value="GGF33454.1"/>
    <property type="molecule type" value="Genomic_DNA"/>
</dbReference>
<keyword evidence="13" id="KW-1185">Reference proteome</keyword>
<dbReference type="SUPFAM" id="SSF63418">
    <property type="entry name" value="MurE/MurF N-terminal domain"/>
    <property type="match status" value="1"/>
</dbReference>
<keyword evidence="7" id="KW-0547">Nucleotide-binding</keyword>
<evidence type="ECO:0000259" key="9">
    <source>
        <dbReference type="Pfam" id="PF01225"/>
    </source>
</evidence>
<evidence type="ECO:0000259" key="10">
    <source>
        <dbReference type="Pfam" id="PF02875"/>
    </source>
</evidence>
<dbReference type="NCBIfam" id="TIGR01085">
    <property type="entry name" value="murE"/>
    <property type="match status" value="1"/>
</dbReference>
<dbReference type="SUPFAM" id="SSF53623">
    <property type="entry name" value="MurD-like peptide ligases, catalytic domain"/>
    <property type="match status" value="1"/>
</dbReference>
<evidence type="ECO:0000256" key="8">
    <source>
        <dbReference type="RuleBase" id="RU004135"/>
    </source>
</evidence>
<evidence type="ECO:0000256" key="1">
    <source>
        <dbReference type="ARBA" id="ARBA00005898"/>
    </source>
</evidence>
<keyword evidence="7" id="KW-0963">Cytoplasm</keyword>
<keyword evidence="4 7" id="KW-0573">Peptidoglycan synthesis</keyword>
<dbReference type="InterPro" id="IPR004101">
    <property type="entry name" value="Mur_ligase_C"/>
</dbReference>
<feature type="modified residue" description="N6-carboxylysine" evidence="7">
    <location>
        <position position="242"/>
    </location>
</feature>
<dbReference type="InterPro" id="IPR036565">
    <property type="entry name" value="Mur-like_cat_sf"/>
</dbReference>
<name>A0A917BC42_9MICO</name>
<evidence type="ECO:0000256" key="2">
    <source>
        <dbReference type="ARBA" id="ARBA00022618"/>
    </source>
</evidence>
<accession>A0A917BC42</accession>
<evidence type="ECO:0000256" key="4">
    <source>
        <dbReference type="ARBA" id="ARBA00022984"/>
    </source>
</evidence>
<evidence type="ECO:0000259" key="11">
    <source>
        <dbReference type="Pfam" id="PF08245"/>
    </source>
</evidence>
<evidence type="ECO:0000256" key="6">
    <source>
        <dbReference type="ARBA" id="ARBA00023316"/>
    </source>
</evidence>
<comment type="cofactor">
    <cofactor evidence="7">
        <name>Mg(2+)</name>
        <dbReference type="ChEBI" id="CHEBI:18420"/>
    </cofactor>
</comment>
<dbReference type="GO" id="GO:0016881">
    <property type="term" value="F:acid-amino acid ligase activity"/>
    <property type="evidence" value="ECO:0007669"/>
    <property type="project" value="UniProtKB-UniRule"/>
</dbReference>
<dbReference type="GO" id="GO:0000287">
    <property type="term" value="F:magnesium ion binding"/>
    <property type="evidence" value="ECO:0007669"/>
    <property type="project" value="UniProtKB-UniRule"/>
</dbReference>
<comment type="caution">
    <text evidence="12">The sequence shown here is derived from an EMBL/GenBank/DDBJ whole genome shotgun (WGS) entry which is preliminary data.</text>
</comment>
<dbReference type="InterPro" id="IPR035911">
    <property type="entry name" value="MurE/MurF_N"/>
</dbReference>
<dbReference type="GO" id="GO:0071555">
    <property type="term" value="P:cell wall organization"/>
    <property type="evidence" value="ECO:0007669"/>
    <property type="project" value="UniProtKB-KW"/>
</dbReference>
<feature type="binding site" evidence="7">
    <location>
        <position position="210"/>
    </location>
    <ligand>
        <name>UDP-N-acetyl-alpha-D-muramoyl-L-alanyl-D-glutamate</name>
        <dbReference type="ChEBI" id="CHEBI:83900"/>
    </ligand>
</feature>
<evidence type="ECO:0000256" key="3">
    <source>
        <dbReference type="ARBA" id="ARBA00022960"/>
    </source>
</evidence>
<dbReference type="Pfam" id="PF08245">
    <property type="entry name" value="Mur_ligase_M"/>
    <property type="match status" value="1"/>
</dbReference>
<dbReference type="GO" id="GO:0051301">
    <property type="term" value="P:cell division"/>
    <property type="evidence" value="ECO:0007669"/>
    <property type="project" value="UniProtKB-KW"/>
</dbReference>
<dbReference type="AlphaFoldDB" id="A0A917BC42"/>
<keyword evidence="5 7" id="KW-0131">Cell cycle</keyword>
<evidence type="ECO:0000256" key="7">
    <source>
        <dbReference type="HAMAP-Rule" id="MF_00208"/>
    </source>
</evidence>
<comment type="subcellular location">
    <subcellularLocation>
        <location evidence="7 8">Cytoplasm</location>
    </subcellularLocation>
</comment>
<dbReference type="Gene3D" id="3.90.190.20">
    <property type="entry name" value="Mur ligase, C-terminal domain"/>
    <property type="match status" value="1"/>
</dbReference>
<dbReference type="InterPro" id="IPR005761">
    <property type="entry name" value="UDP-N-AcMur-Glu-dNH2Pim_ligase"/>
</dbReference>
<dbReference type="EC" id="6.3.2.-" evidence="7"/>
<feature type="binding site" evidence="7">
    <location>
        <begin position="133"/>
        <end position="139"/>
    </location>
    <ligand>
        <name>ATP</name>
        <dbReference type="ChEBI" id="CHEBI:30616"/>
    </ligand>
</feature>
<evidence type="ECO:0000313" key="12">
    <source>
        <dbReference type="EMBL" id="GGF33454.1"/>
    </source>
</evidence>
<feature type="binding site" evidence="7">
    <location>
        <begin position="175"/>
        <end position="176"/>
    </location>
    <ligand>
        <name>UDP-N-acetyl-alpha-D-muramoyl-L-alanyl-D-glutamate</name>
        <dbReference type="ChEBI" id="CHEBI:83900"/>
    </ligand>
</feature>
<feature type="domain" description="Mur ligase C-terminal" evidence="10">
    <location>
        <begin position="359"/>
        <end position="486"/>
    </location>
</feature>
<reference evidence="12 13" key="1">
    <citation type="journal article" date="2014" name="Int. J. Syst. Evol. Microbiol.">
        <title>Complete genome sequence of Corynebacterium casei LMG S-19264T (=DSM 44701T), isolated from a smear-ripened cheese.</title>
        <authorList>
            <consortium name="US DOE Joint Genome Institute (JGI-PGF)"/>
            <person name="Walter F."/>
            <person name="Albersmeier A."/>
            <person name="Kalinowski J."/>
            <person name="Ruckert C."/>
        </authorList>
    </citation>
    <scope>NUCLEOTIDE SEQUENCE [LARGE SCALE GENOMIC DNA]</scope>
    <source>
        <strain evidence="12 13">CGMCC 1.12976</strain>
    </source>
</reference>
<dbReference type="InterPro" id="IPR036615">
    <property type="entry name" value="Mur_ligase_C_dom_sf"/>
</dbReference>
<sequence length="517" mass="55061">MTSTGQLNTLRPSHPPARLVTDLVSRFDLAVTGELAELDGLLLTGITLSSKSVQPGDLYVGLAGVHAHGAQFAADAKAKGAVAIVTDARGAALAAPTGLPVLVTADPRASLGALSAWVYGTAVNPPTLFGVTGTNGKTSVSYILEAILRQLGVLAGLSTTAERRIGDLAMVSALTTPEATEVHGMLARMNEAEAEAVIIEVSAQALTRHRVDGIVFDVVGFTNLTHDHLDDYHTMQAYFEAKQPLFTPERAKRGVVITDAEWGKKLARAATIPVVTLSTYPGQAADWYAAILRETIDETRFILNGPDNQSVTTSIPVLGRHMAENAALAVVMLVESGIPLAEIKTVLDRDGGIQVYIPGRAERIENSGPAVLIDYGHSPDAFTSTLDSLRRVVDGRIIMLFGADGDRDPSKREEMGQIAARLADVVVITDFHPRTEDPAAIRAVLVGAARAAVPGREIYEVADPREAFRKALSLATADDVILYAGPGHEDYHEVGGEHLPYSARDDARLALHEFGWL</sequence>
<feature type="domain" description="Mur ligase central" evidence="11">
    <location>
        <begin position="131"/>
        <end position="332"/>
    </location>
</feature>
<keyword evidence="2 7" id="KW-0132">Cell division</keyword>
<dbReference type="GO" id="GO:0005524">
    <property type="term" value="F:ATP binding"/>
    <property type="evidence" value="ECO:0007669"/>
    <property type="project" value="UniProtKB-UniRule"/>
</dbReference>
<feature type="binding site" evidence="7">
    <location>
        <position position="202"/>
    </location>
    <ligand>
        <name>UDP-N-acetyl-alpha-D-muramoyl-L-alanyl-D-glutamate</name>
        <dbReference type="ChEBI" id="CHEBI:83900"/>
    </ligand>
</feature>
<comment type="PTM">
    <text evidence="7">Carboxylation is probably crucial for Mg(2+) binding and, consequently, for the gamma-phosphate positioning of ATP.</text>
</comment>
<dbReference type="InterPro" id="IPR000713">
    <property type="entry name" value="Mur_ligase_N"/>
</dbReference>
<dbReference type="Gene3D" id="3.40.1190.10">
    <property type="entry name" value="Mur-like, catalytic domain"/>
    <property type="match status" value="1"/>
</dbReference>
<dbReference type="InterPro" id="IPR013221">
    <property type="entry name" value="Mur_ligase_cen"/>
</dbReference>
<evidence type="ECO:0000313" key="13">
    <source>
        <dbReference type="Proteomes" id="UP000598775"/>
    </source>
</evidence>
<feature type="domain" description="Mur ligase N-terminal catalytic" evidence="9">
    <location>
        <begin position="44"/>
        <end position="90"/>
    </location>
</feature>
<gene>
    <name evidence="7 12" type="primary">murE</name>
    <name evidence="12" type="ORF">GCM10011399_28230</name>
</gene>
<dbReference type="Proteomes" id="UP000598775">
    <property type="component" value="Unassembled WGS sequence"/>
</dbReference>
<dbReference type="GO" id="GO:0009252">
    <property type="term" value="P:peptidoglycan biosynthetic process"/>
    <property type="evidence" value="ECO:0007669"/>
    <property type="project" value="UniProtKB-UniRule"/>
</dbReference>
<proteinExistence type="inferred from homology"/>
<feature type="binding site" evidence="7">
    <location>
        <position position="50"/>
    </location>
    <ligand>
        <name>UDP-N-acetyl-alpha-D-muramoyl-L-alanyl-D-glutamate</name>
        <dbReference type="ChEBI" id="CHEBI:83900"/>
    </ligand>
</feature>
<protein>
    <recommendedName>
        <fullName evidence="7">UDP-N-acetylmuramyl-tripeptide synthetase</fullName>
        <ecNumber evidence="7">6.3.2.-</ecNumber>
    </recommendedName>
    <alternativeName>
        <fullName evidence="7">UDP-MurNAc-tripeptide synthetase</fullName>
    </alternativeName>
</protein>
<feature type="binding site" evidence="7">
    <location>
        <position position="48"/>
    </location>
    <ligand>
        <name>UDP-N-acetyl-alpha-D-muramoyl-L-alanyl-D-glutamate</name>
        <dbReference type="ChEBI" id="CHEBI:83900"/>
    </ligand>
</feature>
<dbReference type="HAMAP" id="MF_00208">
    <property type="entry name" value="MurE"/>
    <property type="match status" value="1"/>
</dbReference>
<evidence type="ECO:0000256" key="5">
    <source>
        <dbReference type="ARBA" id="ARBA00023306"/>
    </source>
</evidence>
<keyword evidence="7 12" id="KW-0436">Ligase</keyword>
<keyword evidence="6 7" id="KW-0961">Cell wall biogenesis/degradation</keyword>
<keyword evidence="3 7" id="KW-0133">Cell shape</keyword>
<dbReference type="RefSeq" id="WP_229715340.1">
    <property type="nucleotide sequence ID" value="NZ_BMGP01000005.1"/>
</dbReference>
<dbReference type="GO" id="GO:0005737">
    <property type="term" value="C:cytoplasm"/>
    <property type="evidence" value="ECO:0007669"/>
    <property type="project" value="UniProtKB-SubCell"/>
</dbReference>
<comment type="caution">
    <text evidence="7">Lacks conserved residue(s) required for the propagation of feature annotation.</text>
</comment>
<dbReference type="PANTHER" id="PTHR23135">
    <property type="entry name" value="MUR LIGASE FAMILY MEMBER"/>
    <property type="match status" value="1"/>
</dbReference>
<comment type="similarity">
    <text evidence="1 7">Belongs to the MurCDEF family. MurE subfamily.</text>
</comment>
<dbReference type="GO" id="GO:0008360">
    <property type="term" value="P:regulation of cell shape"/>
    <property type="evidence" value="ECO:0007669"/>
    <property type="project" value="UniProtKB-KW"/>
</dbReference>
<dbReference type="SUPFAM" id="SSF53244">
    <property type="entry name" value="MurD-like peptide ligases, peptide-binding domain"/>
    <property type="match status" value="1"/>
</dbReference>
<organism evidence="12 13">
    <name type="scientific">Subtercola lobariae</name>
    <dbReference type="NCBI Taxonomy" id="1588641"/>
    <lineage>
        <taxon>Bacteria</taxon>
        <taxon>Bacillati</taxon>
        <taxon>Actinomycetota</taxon>
        <taxon>Actinomycetes</taxon>
        <taxon>Micrococcales</taxon>
        <taxon>Microbacteriaceae</taxon>
        <taxon>Subtercola</taxon>
    </lineage>
</organism>
<comment type="function">
    <text evidence="7">Catalyzes the addition of an amino acid to the nucleotide precursor UDP-N-acetylmuramoyl-L-alanyl-D-glutamate (UMAG) in the biosynthesis of bacterial cell-wall peptidoglycan.</text>
</comment>
<dbReference type="Pfam" id="PF01225">
    <property type="entry name" value="Mur_ligase"/>
    <property type="match status" value="1"/>
</dbReference>
<comment type="pathway">
    <text evidence="7 8">Cell wall biogenesis; peptidoglycan biosynthesis.</text>
</comment>
<keyword evidence="7" id="KW-0067">ATP-binding</keyword>
<dbReference type="Pfam" id="PF02875">
    <property type="entry name" value="Mur_ligase_C"/>
    <property type="match status" value="1"/>
</dbReference>
<dbReference type="Gene3D" id="3.40.1390.10">
    <property type="entry name" value="MurE/MurF, N-terminal domain"/>
    <property type="match status" value="1"/>
</dbReference>
<dbReference type="PANTHER" id="PTHR23135:SF4">
    <property type="entry name" value="UDP-N-ACETYLMURAMOYL-L-ALANYL-D-GLUTAMATE--2,6-DIAMINOPIMELATE LIGASE MURE HOMOLOG, CHLOROPLASTIC"/>
    <property type="match status" value="1"/>
</dbReference>